<name>A0AAE0H8K2_9PEZI</name>
<dbReference type="GeneID" id="87845280"/>
<accession>A0AAE0H8K2</accession>
<dbReference type="Proteomes" id="UP001278766">
    <property type="component" value="Unassembled WGS sequence"/>
</dbReference>
<reference evidence="1" key="1">
    <citation type="journal article" date="2023" name="Mol. Phylogenet. Evol.">
        <title>Genome-scale phylogeny and comparative genomics of the fungal order Sordariales.</title>
        <authorList>
            <person name="Hensen N."/>
            <person name="Bonometti L."/>
            <person name="Westerberg I."/>
            <person name="Brannstrom I.O."/>
            <person name="Guillou S."/>
            <person name="Cros-Aarteil S."/>
            <person name="Calhoun S."/>
            <person name="Haridas S."/>
            <person name="Kuo A."/>
            <person name="Mondo S."/>
            <person name="Pangilinan J."/>
            <person name="Riley R."/>
            <person name="LaButti K."/>
            <person name="Andreopoulos B."/>
            <person name="Lipzen A."/>
            <person name="Chen C."/>
            <person name="Yan M."/>
            <person name="Daum C."/>
            <person name="Ng V."/>
            <person name="Clum A."/>
            <person name="Steindorff A."/>
            <person name="Ohm R.A."/>
            <person name="Martin F."/>
            <person name="Silar P."/>
            <person name="Natvig D.O."/>
            <person name="Lalanne C."/>
            <person name="Gautier V."/>
            <person name="Ament-Velasquez S.L."/>
            <person name="Kruys A."/>
            <person name="Hutchinson M.I."/>
            <person name="Powell A.J."/>
            <person name="Barry K."/>
            <person name="Miller A.N."/>
            <person name="Grigoriev I.V."/>
            <person name="Debuchy R."/>
            <person name="Gladieux P."/>
            <person name="Hiltunen Thoren M."/>
            <person name="Johannesson H."/>
        </authorList>
    </citation>
    <scope>NUCLEOTIDE SEQUENCE</scope>
    <source>
        <strain evidence="1">CBS 168.71</strain>
    </source>
</reference>
<dbReference type="AlphaFoldDB" id="A0AAE0H8K2"/>
<evidence type="ECO:0000313" key="1">
    <source>
        <dbReference type="EMBL" id="KAK3290931.1"/>
    </source>
</evidence>
<sequence length="91" mass="9685">MSLIVLVKVGNVIRNGIGPVIQQVPTGGNISRRNGEAFSCRTWTKDALAHLSAMGIVVLKADVDTLQEMAKRYGARYAAQAETGRGACVVN</sequence>
<reference evidence="1" key="2">
    <citation type="submission" date="2023-06" db="EMBL/GenBank/DDBJ databases">
        <authorList>
            <consortium name="Lawrence Berkeley National Laboratory"/>
            <person name="Haridas S."/>
            <person name="Hensen N."/>
            <person name="Bonometti L."/>
            <person name="Westerberg I."/>
            <person name="Brannstrom I.O."/>
            <person name="Guillou S."/>
            <person name="Cros-Aarteil S."/>
            <person name="Calhoun S."/>
            <person name="Kuo A."/>
            <person name="Mondo S."/>
            <person name="Pangilinan J."/>
            <person name="Riley R."/>
            <person name="Labutti K."/>
            <person name="Andreopoulos B."/>
            <person name="Lipzen A."/>
            <person name="Chen C."/>
            <person name="Yanf M."/>
            <person name="Daum C."/>
            <person name="Ng V."/>
            <person name="Clum A."/>
            <person name="Steindorff A."/>
            <person name="Ohm R."/>
            <person name="Martin F."/>
            <person name="Silar P."/>
            <person name="Natvig D."/>
            <person name="Lalanne C."/>
            <person name="Gautier V."/>
            <person name="Ament-Velasquez S.L."/>
            <person name="Kruys A."/>
            <person name="Hutchinson M.I."/>
            <person name="Powell A.J."/>
            <person name="Barry K."/>
            <person name="Miller A.N."/>
            <person name="Grigoriev I.V."/>
            <person name="Debuchy R."/>
            <person name="Gladieux P."/>
            <person name="Thoren M.H."/>
            <person name="Johannesson H."/>
        </authorList>
    </citation>
    <scope>NUCLEOTIDE SEQUENCE</scope>
    <source>
        <strain evidence="1">CBS 168.71</strain>
    </source>
</reference>
<protein>
    <submittedName>
        <fullName evidence="1">Uncharacterized protein</fullName>
    </submittedName>
</protein>
<gene>
    <name evidence="1" type="ORF">B0H64DRAFT_49776</name>
</gene>
<comment type="caution">
    <text evidence="1">The sequence shown here is derived from an EMBL/GenBank/DDBJ whole genome shotgun (WGS) entry which is preliminary data.</text>
</comment>
<organism evidence="1 2">
    <name type="scientific">Chaetomium fimeti</name>
    <dbReference type="NCBI Taxonomy" id="1854472"/>
    <lineage>
        <taxon>Eukaryota</taxon>
        <taxon>Fungi</taxon>
        <taxon>Dikarya</taxon>
        <taxon>Ascomycota</taxon>
        <taxon>Pezizomycotina</taxon>
        <taxon>Sordariomycetes</taxon>
        <taxon>Sordariomycetidae</taxon>
        <taxon>Sordariales</taxon>
        <taxon>Chaetomiaceae</taxon>
        <taxon>Chaetomium</taxon>
    </lineage>
</organism>
<dbReference type="RefSeq" id="XP_062654445.1">
    <property type="nucleotide sequence ID" value="XM_062808332.1"/>
</dbReference>
<dbReference type="EMBL" id="JAUEPN010000011">
    <property type="protein sequence ID" value="KAK3290931.1"/>
    <property type="molecule type" value="Genomic_DNA"/>
</dbReference>
<evidence type="ECO:0000313" key="2">
    <source>
        <dbReference type="Proteomes" id="UP001278766"/>
    </source>
</evidence>
<keyword evidence="2" id="KW-1185">Reference proteome</keyword>
<proteinExistence type="predicted"/>